<evidence type="ECO:0000313" key="2">
    <source>
        <dbReference type="EMBL" id="CAH2208638.1"/>
    </source>
</evidence>
<organism evidence="2 3">
    <name type="scientific">Pararge aegeria aegeria</name>
    <dbReference type="NCBI Taxonomy" id="348720"/>
    <lineage>
        <taxon>Eukaryota</taxon>
        <taxon>Metazoa</taxon>
        <taxon>Ecdysozoa</taxon>
        <taxon>Arthropoda</taxon>
        <taxon>Hexapoda</taxon>
        <taxon>Insecta</taxon>
        <taxon>Pterygota</taxon>
        <taxon>Neoptera</taxon>
        <taxon>Endopterygota</taxon>
        <taxon>Lepidoptera</taxon>
        <taxon>Glossata</taxon>
        <taxon>Ditrysia</taxon>
        <taxon>Papilionoidea</taxon>
        <taxon>Nymphalidae</taxon>
        <taxon>Satyrinae</taxon>
        <taxon>Satyrini</taxon>
        <taxon>Parargina</taxon>
        <taxon>Pararge</taxon>
    </lineage>
</organism>
<feature type="non-terminal residue" evidence="2">
    <location>
        <position position="76"/>
    </location>
</feature>
<dbReference type="AlphaFoldDB" id="A0A8S4QFH4"/>
<reference evidence="2" key="1">
    <citation type="submission" date="2022-03" db="EMBL/GenBank/DDBJ databases">
        <authorList>
            <person name="Lindestad O."/>
        </authorList>
    </citation>
    <scope>NUCLEOTIDE SEQUENCE</scope>
</reference>
<dbReference type="Proteomes" id="UP000838756">
    <property type="component" value="Unassembled WGS sequence"/>
</dbReference>
<evidence type="ECO:0000256" key="1">
    <source>
        <dbReference type="SAM" id="MobiDB-lite"/>
    </source>
</evidence>
<protein>
    <submittedName>
        <fullName evidence="2">Jg4278 protein</fullName>
    </submittedName>
</protein>
<evidence type="ECO:0000313" key="3">
    <source>
        <dbReference type="Proteomes" id="UP000838756"/>
    </source>
</evidence>
<accession>A0A8S4QFH4</accession>
<gene>
    <name evidence="2" type="primary">jg4278</name>
    <name evidence="2" type="ORF">PAEG_LOCUS1199</name>
</gene>
<sequence length="76" mass="8101">TVRELTTKVEKLEEADAKRSTESAEQEAKPAMIMEPQLMLTAGPSMPYPGVAAQASSPYAYAAQAPSPAPYHGYGM</sequence>
<proteinExistence type="predicted"/>
<feature type="compositionally biased region" description="Basic and acidic residues" evidence="1">
    <location>
        <begin position="1"/>
        <end position="28"/>
    </location>
</feature>
<keyword evidence="3" id="KW-1185">Reference proteome</keyword>
<comment type="caution">
    <text evidence="2">The sequence shown here is derived from an EMBL/GenBank/DDBJ whole genome shotgun (WGS) entry which is preliminary data.</text>
</comment>
<name>A0A8S4QFH4_9NEOP</name>
<dbReference type="EMBL" id="CAKXAJ010004111">
    <property type="protein sequence ID" value="CAH2208638.1"/>
    <property type="molecule type" value="Genomic_DNA"/>
</dbReference>
<feature type="region of interest" description="Disordered" evidence="1">
    <location>
        <begin position="1"/>
        <end position="32"/>
    </location>
</feature>
<dbReference type="OrthoDB" id="7146365at2759"/>